<dbReference type="PhylomeDB" id="S8AU73"/>
<evidence type="ECO:0000313" key="1">
    <source>
        <dbReference type="EMBL" id="EPS29703.1"/>
    </source>
</evidence>
<keyword evidence="2" id="KW-1185">Reference proteome</keyword>
<dbReference type="OrthoDB" id="542013at2759"/>
<dbReference type="AlphaFoldDB" id="S8AU73"/>
<dbReference type="STRING" id="933388.S8AU73"/>
<reference evidence="1 2" key="1">
    <citation type="journal article" date="2013" name="PLoS ONE">
        <title>Genomic and secretomic analyses reveal unique features of the lignocellulolytic enzyme system of Penicillium decumbens.</title>
        <authorList>
            <person name="Liu G."/>
            <person name="Zhang L."/>
            <person name="Wei X."/>
            <person name="Zou G."/>
            <person name="Qin Y."/>
            <person name="Ma L."/>
            <person name="Li J."/>
            <person name="Zheng H."/>
            <person name="Wang S."/>
            <person name="Wang C."/>
            <person name="Xun L."/>
            <person name="Zhao G.-P."/>
            <person name="Zhou Z."/>
            <person name="Qu Y."/>
        </authorList>
    </citation>
    <scope>NUCLEOTIDE SEQUENCE [LARGE SCALE GENOMIC DNA]</scope>
    <source>
        <strain evidence="2">114-2 / CGMCC 5302</strain>
    </source>
</reference>
<proteinExistence type="predicted"/>
<protein>
    <submittedName>
        <fullName evidence="1">Uncharacterized protein</fullName>
    </submittedName>
</protein>
<dbReference type="HOGENOM" id="CLU_1845782_0_0_1"/>
<organism evidence="1 2">
    <name type="scientific">Penicillium oxalicum (strain 114-2 / CGMCC 5302)</name>
    <name type="common">Penicillium decumbens</name>
    <dbReference type="NCBI Taxonomy" id="933388"/>
    <lineage>
        <taxon>Eukaryota</taxon>
        <taxon>Fungi</taxon>
        <taxon>Dikarya</taxon>
        <taxon>Ascomycota</taxon>
        <taxon>Pezizomycotina</taxon>
        <taxon>Eurotiomycetes</taxon>
        <taxon>Eurotiomycetidae</taxon>
        <taxon>Eurotiales</taxon>
        <taxon>Aspergillaceae</taxon>
        <taxon>Penicillium</taxon>
    </lineage>
</organism>
<dbReference type="EMBL" id="KB644412">
    <property type="protein sequence ID" value="EPS29703.1"/>
    <property type="molecule type" value="Genomic_DNA"/>
</dbReference>
<evidence type="ECO:0000313" key="2">
    <source>
        <dbReference type="Proteomes" id="UP000019376"/>
    </source>
</evidence>
<name>S8AU73_PENO1</name>
<gene>
    <name evidence="1" type="ORF">PDE_04653</name>
</gene>
<dbReference type="Proteomes" id="UP000019376">
    <property type="component" value="Unassembled WGS sequence"/>
</dbReference>
<sequence length="139" mass="15618">MACFLSSQSHCQDVEKRVTIDSSCEYALIKLVEERIVRQFAALCPTERASVVITMIAPGLCRTGLAHNARIFTRDYARRDGAMMAQTAEEGRRAIPHGLMVWPWQSLVGRRAPRIVGAHVAHRRSKLKVAEGYFHARSL</sequence>
<accession>S8AU73</accession>